<gene>
    <name evidence="1" type="ORF">MU1_39820</name>
</gene>
<evidence type="ECO:0000313" key="1">
    <source>
        <dbReference type="EMBL" id="GLX69637.1"/>
    </source>
</evidence>
<dbReference type="Proteomes" id="UP001157114">
    <property type="component" value="Unassembled WGS sequence"/>
</dbReference>
<proteinExistence type="predicted"/>
<reference evidence="1 2" key="1">
    <citation type="submission" date="2023-03" db="EMBL/GenBank/DDBJ databases">
        <title>Draft genome sequence of the bacteria which degrade cell wall of Tricholomamatutake.</title>
        <authorList>
            <person name="Konishi Y."/>
            <person name="Fukuta Y."/>
            <person name="Shirasaka N."/>
        </authorList>
    </citation>
    <scope>NUCLEOTIDE SEQUENCE [LARGE SCALE GENOMIC DNA]</scope>
    <source>
        <strain evidence="2">mu1</strain>
    </source>
</reference>
<sequence>MADALLGDAFLSESKAVPVITHNQADIWYGQIPDLMVATRQEAAFANSAAIQLPIHLGQQEEGPSPCPVEHLAGLRRSAEQMDAMTAQTVESIRNQGETFKEIILLYESAKTRKQAGDAIVGNITNGRKVSAESHEDAEKQYWMALSDYLLVAQGLEAPDLIKRQNPNTSKGSFANLRCKLDSSDIWKVTSSEARNDIIKSGEYAQAVEDLEEHWGSCNITPIEREYETTVEDLLKQNLIREDGYWYCCPFPSVYKVTSNSVDVLGRILPRGHVFVFEYGDDGAPGKFITAASFQTGVDRKYCED</sequence>
<organism evidence="1 2">
    <name type="scientific">Paenibacillus glycanilyticus</name>
    <dbReference type="NCBI Taxonomy" id="126569"/>
    <lineage>
        <taxon>Bacteria</taxon>
        <taxon>Bacillati</taxon>
        <taxon>Bacillota</taxon>
        <taxon>Bacilli</taxon>
        <taxon>Bacillales</taxon>
        <taxon>Paenibacillaceae</taxon>
        <taxon>Paenibacillus</taxon>
    </lineage>
</organism>
<name>A0ABQ6GKS4_9BACL</name>
<keyword evidence="2" id="KW-1185">Reference proteome</keyword>
<evidence type="ECO:0000313" key="2">
    <source>
        <dbReference type="Proteomes" id="UP001157114"/>
    </source>
</evidence>
<protein>
    <submittedName>
        <fullName evidence="1">Uncharacterized protein</fullName>
    </submittedName>
</protein>
<dbReference type="EMBL" id="BSSQ01000015">
    <property type="protein sequence ID" value="GLX69637.1"/>
    <property type="molecule type" value="Genomic_DNA"/>
</dbReference>
<comment type="caution">
    <text evidence="1">The sequence shown here is derived from an EMBL/GenBank/DDBJ whole genome shotgun (WGS) entry which is preliminary data.</text>
</comment>
<accession>A0ABQ6GKS4</accession>